<dbReference type="PANTHER" id="PTHR12049:SF5">
    <property type="entry name" value="PROTEIN ARGININE METHYLTRANSFERASE NDUFAF7 HOMOLOG, MITOCHONDRIAL"/>
    <property type="match status" value="1"/>
</dbReference>
<accession>A0ABC8SGX3</accession>
<dbReference type="InterPro" id="IPR029063">
    <property type="entry name" value="SAM-dependent_MTases_sf"/>
</dbReference>
<dbReference type="Pfam" id="PF02636">
    <property type="entry name" value="Methyltransf_28"/>
    <property type="match status" value="1"/>
</dbReference>
<comment type="catalytic activity">
    <reaction evidence="6 7">
        <text>L-arginyl-[protein] + 2 S-adenosyl-L-methionine = N(omega),N(omega)'-dimethyl-L-arginyl-[protein] + 2 S-adenosyl-L-homocysteine + 2 H(+)</text>
        <dbReference type="Rhea" id="RHEA:48108"/>
        <dbReference type="Rhea" id="RHEA-COMP:10532"/>
        <dbReference type="Rhea" id="RHEA-COMP:11992"/>
        <dbReference type="ChEBI" id="CHEBI:15378"/>
        <dbReference type="ChEBI" id="CHEBI:29965"/>
        <dbReference type="ChEBI" id="CHEBI:57856"/>
        <dbReference type="ChEBI" id="CHEBI:59789"/>
        <dbReference type="ChEBI" id="CHEBI:88221"/>
        <dbReference type="EC" id="2.1.1.320"/>
    </reaction>
</comment>
<dbReference type="Gene3D" id="3.40.50.12710">
    <property type="match status" value="1"/>
</dbReference>
<dbReference type="EC" id="2.1.1.320" evidence="7"/>
<evidence type="ECO:0000256" key="6">
    <source>
        <dbReference type="ARBA" id="ARBA00048612"/>
    </source>
</evidence>
<keyword evidence="4 7" id="KW-0808">Transferase</keyword>
<evidence type="ECO:0000256" key="4">
    <source>
        <dbReference type="ARBA" id="ARBA00022679"/>
    </source>
</evidence>
<evidence type="ECO:0000256" key="2">
    <source>
        <dbReference type="ARBA" id="ARBA00005891"/>
    </source>
</evidence>
<dbReference type="AlphaFoldDB" id="A0ABC8SGX3"/>
<sequence length="249" mass="28689">MASRLLCSKNLTFPFRTPRVSSFERSNHPPPAFFSTHIIGDTPILVRDFIRWALYDAKHGYFFQRSESVGVLDKSIKFNQLQGRKAYMQHLDKIYKQNDMSWFTPAELFKPWYAHGIAEAIMRTTNLSVPLKIYEIGGGSGTCAKGIMDYILLNAPSRVYENMTYISVEISASLAKKQLETVGEVQSHLSKFRVECRDAADQNGWGDVEQQPCWVIMLEVLDNLPHDLIYSENQVSPWMEVWVEKQQDR</sequence>
<gene>
    <name evidence="8" type="ORF">ILEXP_LOCUS23720</name>
</gene>
<organism evidence="8 9">
    <name type="scientific">Ilex paraguariensis</name>
    <name type="common">yerba mate</name>
    <dbReference type="NCBI Taxonomy" id="185542"/>
    <lineage>
        <taxon>Eukaryota</taxon>
        <taxon>Viridiplantae</taxon>
        <taxon>Streptophyta</taxon>
        <taxon>Embryophyta</taxon>
        <taxon>Tracheophyta</taxon>
        <taxon>Spermatophyta</taxon>
        <taxon>Magnoliopsida</taxon>
        <taxon>eudicotyledons</taxon>
        <taxon>Gunneridae</taxon>
        <taxon>Pentapetalae</taxon>
        <taxon>asterids</taxon>
        <taxon>campanulids</taxon>
        <taxon>Aquifoliales</taxon>
        <taxon>Aquifoliaceae</taxon>
        <taxon>Ilex</taxon>
    </lineage>
</organism>
<evidence type="ECO:0000256" key="7">
    <source>
        <dbReference type="RuleBase" id="RU364114"/>
    </source>
</evidence>
<keyword evidence="5 7" id="KW-0496">Mitochondrion</keyword>
<proteinExistence type="inferred from homology"/>
<reference evidence="8 9" key="1">
    <citation type="submission" date="2024-02" db="EMBL/GenBank/DDBJ databases">
        <authorList>
            <person name="Vignale AGUSTIN F."/>
            <person name="Sosa J E."/>
            <person name="Modenutti C."/>
        </authorList>
    </citation>
    <scope>NUCLEOTIDE SEQUENCE [LARGE SCALE GENOMIC DNA]</scope>
</reference>
<evidence type="ECO:0000256" key="3">
    <source>
        <dbReference type="ARBA" id="ARBA00022603"/>
    </source>
</evidence>
<comment type="similarity">
    <text evidence="2 7">Belongs to the NDUFAF7 family.</text>
</comment>
<name>A0ABC8SGX3_9AQUA</name>
<dbReference type="InterPro" id="IPR003788">
    <property type="entry name" value="NDUFAF7"/>
</dbReference>
<evidence type="ECO:0000313" key="9">
    <source>
        <dbReference type="Proteomes" id="UP001642360"/>
    </source>
</evidence>
<protein>
    <recommendedName>
        <fullName evidence="7">Protein arginine methyltransferase NDUFAF7</fullName>
        <ecNumber evidence="7">2.1.1.320</ecNumber>
    </recommendedName>
</protein>
<dbReference type="GO" id="GO:0005739">
    <property type="term" value="C:mitochondrion"/>
    <property type="evidence" value="ECO:0007669"/>
    <property type="project" value="UniProtKB-SubCell"/>
</dbReference>
<keyword evidence="9" id="KW-1185">Reference proteome</keyword>
<keyword evidence="3 7" id="KW-0489">Methyltransferase</keyword>
<comment type="subcellular location">
    <subcellularLocation>
        <location evidence="1 7">Mitochondrion</location>
    </subcellularLocation>
</comment>
<dbReference type="EMBL" id="CAUOFW020002680">
    <property type="protein sequence ID" value="CAK9155321.1"/>
    <property type="molecule type" value="Genomic_DNA"/>
</dbReference>
<dbReference type="InterPro" id="IPR038375">
    <property type="entry name" value="NDUFAF7_sf"/>
</dbReference>
<dbReference type="GO" id="GO:0035243">
    <property type="term" value="F:protein-arginine omega-N symmetric methyltransferase activity"/>
    <property type="evidence" value="ECO:0007669"/>
    <property type="project" value="UniProtKB-EC"/>
</dbReference>
<dbReference type="Proteomes" id="UP001642360">
    <property type="component" value="Unassembled WGS sequence"/>
</dbReference>
<evidence type="ECO:0000313" key="8">
    <source>
        <dbReference type="EMBL" id="CAK9155321.1"/>
    </source>
</evidence>
<dbReference type="PANTHER" id="PTHR12049">
    <property type="entry name" value="PROTEIN ARGININE METHYLTRANSFERASE NDUFAF7, MITOCHONDRIAL"/>
    <property type="match status" value="1"/>
</dbReference>
<dbReference type="GO" id="GO:0032259">
    <property type="term" value="P:methylation"/>
    <property type="evidence" value="ECO:0007669"/>
    <property type="project" value="UniProtKB-KW"/>
</dbReference>
<dbReference type="SUPFAM" id="SSF53335">
    <property type="entry name" value="S-adenosyl-L-methionine-dependent methyltransferases"/>
    <property type="match status" value="1"/>
</dbReference>
<evidence type="ECO:0000256" key="5">
    <source>
        <dbReference type="ARBA" id="ARBA00023128"/>
    </source>
</evidence>
<comment type="caution">
    <text evidence="8">The sequence shown here is derived from an EMBL/GenBank/DDBJ whole genome shotgun (WGS) entry which is preliminary data.</text>
</comment>
<comment type="function">
    <text evidence="7">Arginine methyltransferase involved in the assembly or stability of mitochondrial NADH:ubiquinone oxidoreductase complex (complex I).</text>
</comment>
<evidence type="ECO:0000256" key="1">
    <source>
        <dbReference type="ARBA" id="ARBA00004173"/>
    </source>
</evidence>